<reference evidence="3" key="1">
    <citation type="submission" date="2021-02" db="EMBL/GenBank/DDBJ databases">
        <title>Skermanella TT6 skin isolate.</title>
        <authorList>
            <person name="Lee K."/>
            <person name="Ganzorig M."/>
        </authorList>
    </citation>
    <scope>NUCLEOTIDE SEQUENCE</scope>
    <source>
        <strain evidence="3">TT6</strain>
    </source>
</reference>
<gene>
    <name evidence="3" type="ORF">IGS68_17145</name>
</gene>
<keyword evidence="2" id="KW-0472">Membrane</keyword>
<accession>A0ABX7B0N1</accession>
<protein>
    <submittedName>
        <fullName evidence="3">Uncharacterized protein</fullName>
    </submittedName>
</protein>
<keyword evidence="2" id="KW-1133">Transmembrane helix</keyword>
<feature type="transmembrane region" description="Helical" evidence="2">
    <location>
        <begin position="12"/>
        <end position="30"/>
    </location>
</feature>
<organism evidence="3 4">
    <name type="scientific">Skermanella cutis</name>
    <dbReference type="NCBI Taxonomy" id="2775420"/>
    <lineage>
        <taxon>Bacteria</taxon>
        <taxon>Pseudomonadati</taxon>
        <taxon>Pseudomonadota</taxon>
        <taxon>Alphaproteobacteria</taxon>
        <taxon>Rhodospirillales</taxon>
        <taxon>Azospirillaceae</taxon>
        <taxon>Skermanella</taxon>
    </lineage>
</organism>
<dbReference type="EMBL" id="CP067420">
    <property type="protein sequence ID" value="QQP87801.1"/>
    <property type="molecule type" value="Genomic_DNA"/>
</dbReference>
<name>A0ABX7B0N1_9PROT</name>
<evidence type="ECO:0000313" key="3">
    <source>
        <dbReference type="EMBL" id="QQP87801.1"/>
    </source>
</evidence>
<evidence type="ECO:0000313" key="4">
    <source>
        <dbReference type="Proteomes" id="UP000595197"/>
    </source>
</evidence>
<sequence length="57" mass="6285">MEDGSDGGLIWALAGMTLVIVLIVVVYQFVRTKRKQQKLGEDGPGSNVRMPGEDRRP</sequence>
<keyword evidence="2" id="KW-0812">Transmembrane</keyword>
<evidence type="ECO:0000256" key="2">
    <source>
        <dbReference type="SAM" id="Phobius"/>
    </source>
</evidence>
<dbReference type="Proteomes" id="UP000595197">
    <property type="component" value="Chromosome"/>
</dbReference>
<dbReference type="RefSeq" id="WP_201071687.1">
    <property type="nucleotide sequence ID" value="NZ_CP067420.1"/>
</dbReference>
<proteinExistence type="predicted"/>
<keyword evidence="4" id="KW-1185">Reference proteome</keyword>
<evidence type="ECO:0000256" key="1">
    <source>
        <dbReference type="SAM" id="MobiDB-lite"/>
    </source>
</evidence>
<feature type="region of interest" description="Disordered" evidence="1">
    <location>
        <begin position="34"/>
        <end position="57"/>
    </location>
</feature>